<accession>A0A806KJK8</accession>
<organism evidence="1">
    <name type="scientific">uncultured bacterium contig00060</name>
    <dbReference type="NCBI Taxonomy" id="1181543"/>
    <lineage>
        <taxon>Bacteria</taxon>
        <taxon>environmental samples</taxon>
    </lineage>
</organism>
<reference evidence="1" key="1">
    <citation type="submission" date="2012-03" db="EMBL/GenBank/DDBJ databases">
        <title>Functional metagenomics reveals considerable lignocellulase gene clusters in the gut microbiome of a wood-feeding higher termite.</title>
        <authorList>
            <person name="Liu N."/>
        </authorList>
    </citation>
    <scope>NUCLEOTIDE SEQUENCE</scope>
</reference>
<dbReference type="AlphaFoldDB" id="A0A806KJK8"/>
<proteinExistence type="predicted"/>
<name>A0A806KJK8_9BACT</name>
<dbReference type="EMBL" id="JQ844223">
    <property type="protein sequence ID" value="AGS53160.1"/>
    <property type="molecule type" value="Genomic_DNA"/>
</dbReference>
<evidence type="ECO:0000313" key="1">
    <source>
        <dbReference type="EMBL" id="AGS53160.1"/>
    </source>
</evidence>
<sequence>MKKFLITLFFLAAIAGTLFFFGWVQFNVPAGSYGIINSKTHGVDPVLVKSGEFRWVWYKLIPTNVQITVFRLETYKFPIEFNSSLPSGDTYASFSGLGSTDFSWNLKGELSFSINPDMLIPLVTKNNMADQEALDAYIQNILQNIKVIILRTLTAADFDSQRLENILSGSPDTQMENEIKNRYPEIQDFSFVITSARFPDFVLYRQVRLLYEEFLTRQREYVTAAALGRTAEKHIETQLHFTELERYGELLTKYPVLLQYLQMTMGND</sequence>
<evidence type="ECO:0008006" key="2">
    <source>
        <dbReference type="Google" id="ProtNLM"/>
    </source>
</evidence>
<protein>
    <recommendedName>
        <fullName evidence="2">Band 7 domain-containing protein</fullName>
    </recommendedName>
</protein>